<dbReference type="Pfam" id="PF06736">
    <property type="entry name" value="TMEM175"/>
    <property type="match status" value="1"/>
</dbReference>
<comment type="caution">
    <text evidence="14">The sequence shown here is derived from an EMBL/GenBank/DDBJ whole genome shotgun (WGS) entry which is preliminary data.</text>
</comment>
<reference evidence="15" key="1">
    <citation type="journal article" date="2019" name="Int. J. Syst. Evol. Microbiol.">
        <title>The Global Catalogue of Microorganisms (GCM) 10K type strain sequencing project: providing services to taxonomists for standard genome sequencing and annotation.</title>
        <authorList>
            <consortium name="The Broad Institute Genomics Platform"/>
            <consortium name="The Broad Institute Genome Sequencing Center for Infectious Disease"/>
            <person name="Wu L."/>
            <person name="Ma J."/>
        </authorList>
    </citation>
    <scope>NUCLEOTIDE SEQUENCE [LARGE SCALE GENOMIC DNA]</scope>
    <source>
        <strain evidence="15">CCUG 43111</strain>
    </source>
</reference>
<keyword evidence="4" id="KW-0633">Potassium transport</keyword>
<keyword evidence="6" id="KW-0631">Potassium channel</keyword>
<sequence>MGKARLEAFSDGVIAIVITILVLELEVPHGATLAVLEPMLPVLLGHTLSFVYVGIYWNNHHHLFQAVRGVDGRILWLNLHLLFWLSLLPFVTAWMGHAGVETVPVAAYGAVLFMCAVGYAMLEHGLLRLDRANATLARAIGADRKGWLSLAAYACGIALGLVHAWLGLAIYVGVAIAWFIPDRRIEGRLALEEGDAGEEAQASR</sequence>
<dbReference type="InterPro" id="IPR010617">
    <property type="entry name" value="TMEM175-like"/>
</dbReference>
<comment type="catalytic activity">
    <reaction evidence="12">
        <text>K(+)(in) = K(+)(out)</text>
        <dbReference type="Rhea" id="RHEA:29463"/>
        <dbReference type="ChEBI" id="CHEBI:29103"/>
    </reaction>
</comment>
<accession>A0ABW0MPB2</accession>
<evidence type="ECO:0000256" key="6">
    <source>
        <dbReference type="ARBA" id="ARBA00022826"/>
    </source>
</evidence>
<keyword evidence="7" id="KW-0630">Potassium</keyword>
<comment type="similarity">
    <text evidence="2">Belongs to the TMEM175 family.</text>
</comment>
<evidence type="ECO:0000313" key="14">
    <source>
        <dbReference type="EMBL" id="MFC5478778.1"/>
    </source>
</evidence>
<evidence type="ECO:0000256" key="11">
    <source>
        <dbReference type="ARBA" id="ARBA00023303"/>
    </source>
</evidence>
<feature type="transmembrane region" description="Helical" evidence="13">
    <location>
        <begin position="39"/>
        <end position="58"/>
    </location>
</feature>
<evidence type="ECO:0000256" key="5">
    <source>
        <dbReference type="ARBA" id="ARBA00022692"/>
    </source>
</evidence>
<dbReference type="Proteomes" id="UP001596101">
    <property type="component" value="Unassembled WGS sequence"/>
</dbReference>
<feature type="transmembrane region" description="Helical" evidence="13">
    <location>
        <begin position="79"/>
        <end position="100"/>
    </location>
</feature>
<keyword evidence="8 13" id="KW-1133">Transmembrane helix</keyword>
<dbReference type="PANTHER" id="PTHR31462:SF5">
    <property type="entry name" value="ENDOSOMAL_LYSOSOMAL PROTON CHANNEL TMEM175"/>
    <property type="match status" value="1"/>
</dbReference>
<keyword evidence="11" id="KW-0407">Ion channel</keyword>
<evidence type="ECO:0000256" key="7">
    <source>
        <dbReference type="ARBA" id="ARBA00022958"/>
    </source>
</evidence>
<evidence type="ECO:0000256" key="4">
    <source>
        <dbReference type="ARBA" id="ARBA00022538"/>
    </source>
</evidence>
<evidence type="ECO:0000256" key="13">
    <source>
        <dbReference type="SAM" id="Phobius"/>
    </source>
</evidence>
<evidence type="ECO:0000256" key="2">
    <source>
        <dbReference type="ARBA" id="ARBA00006920"/>
    </source>
</evidence>
<feature type="transmembrane region" description="Helical" evidence="13">
    <location>
        <begin position="106"/>
        <end position="127"/>
    </location>
</feature>
<keyword evidence="5 13" id="KW-0812">Transmembrane</keyword>
<gene>
    <name evidence="14" type="ORF">ACFPQ5_11285</name>
</gene>
<keyword evidence="9" id="KW-0406">Ion transport</keyword>
<keyword evidence="10 13" id="KW-0472">Membrane</keyword>
<dbReference type="RefSeq" id="WP_379760083.1">
    <property type="nucleotide sequence ID" value="NZ_JBHSMR010000013.1"/>
</dbReference>
<evidence type="ECO:0000256" key="3">
    <source>
        <dbReference type="ARBA" id="ARBA00022448"/>
    </source>
</evidence>
<organism evidence="14 15">
    <name type="scientific">Massilia suwonensis</name>
    <dbReference type="NCBI Taxonomy" id="648895"/>
    <lineage>
        <taxon>Bacteria</taxon>
        <taxon>Pseudomonadati</taxon>
        <taxon>Pseudomonadota</taxon>
        <taxon>Betaproteobacteria</taxon>
        <taxon>Burkholderiales</taxon>
        <taxon>Oxalobacteraceae</taxon>
        <taxon>Telluria group</taxon>
        <taxon>Massilia</taxon>
    </lineage>
</organism>
<evidence type="ECO:0000256" key="9">
    <source>
        <dbReference type="ARBA" id="ARBA00023065"/>
    </source>
</evidence>
<dbReference type="EMBL" id="JBHSMR010000013">
    <property type="protein sequence ID" value="MFC5478778.1"/>
    <property type="molecule type" value="Genomic_DNA"/>
</dbReference>
<evidence type="ECO:0000256" key="12">
    <source>
        <dbReference type="ARBA" id="ARBA00034430"/>
    </source>
</evidence>
<evidence type="ECO:0000256" key="10">
    <source>
        <dbReference type="ARBA" id="ARBA00023136"/>
    </source>
</evidence>
<keyword evidence="3" id="KW-0813">Transport</keyword>
<evidence type="ECO:0000256" key="1">
    <source>
        <dbReference type="ARBA" id="ARBA00004141"/>
    </source>
</evidence>
<evidence type="ECO:0000256" key="8">
    <source>
        <dbReference type="ARBA" id="ARBA00022989"/>
    </source>
</evidence>
<keyword evidence="15" id="KW-1185">Reference proteome</keyword>
<feature type="transmembrane region" description="Helical" evidence="13">
    <location>
        <begin position="147"/>
        <end position="180"/>
    </location>
</feature>
<feature type="transmembrane region" description="Helical" evidence="13">
    <location>
        <begin position="12"/>
        <end position="33"/>
    </location>
</feature>
<comment type="subcellular location">
    <subcellularLocation>
        <location evidence="1">Membrane</location>
        <topology evidence="1">Multi-pass membrane protein</topology>
    </subcellularLocation>
</comment>
<protein>
    <submittedName>
        <fullName evidence="14">TMEM175 family protein</fullName>
    </submittedName>
</protein>
<proteinExistence type="inferred from homology"/>
<dbReference type="PANTHER" id="PTHR31462">
    <property type="entry name" value="ENDOSOMAL/LYSOSOMAL POTASSIUM CHANNEL TMEM175"/>
    <property type="match status" value="1"/>
</dbReference>
<name>A0ABW0MPB2_9BURK</name>
<evidence type="ECO:0000313" key="15">
    <source>
        <dbReference type="Proteomes" id="UP001596101"/>
    </source>
</evidence>